<protein>
    <submittedName>
        <fullName evidence="2">Uncharacterized protein</fullName>
    </submittedName>
</protein>
<evidence type="ECO:0000313" key="3">
    <source>
        <dbReference type="Proteomes" id="UP000237105"/>
    </source>
</evidence>
<keyword evidence="1" id="KW-0732">Signal</keyword>
<dbReference type="AlphaFoldDB" id="A0A2P5APZ1"/>
<evidence type="ECO:0000256" key="1">
    <source>
        <dbReference type="SAM" id="SignalP"/>
    </source>
</evidence>
<gene>
    <name evidence="2" type="ORF">PanWU01x14_311810</name>
</gene>
<keyword evidence="3" id="KW-1185">Reference proteome</keyword>
<feature type="chain" id="PRO_5015174758" evidence="1">
    <location>
        <begin position="28"/>
        <end position="84"/>
    </location>
</feature>
<evidence type="ECO:0000313" key="2">
    <source>
        <dbReference type="EMBL" id="PON38599.1"/>
    </source>
</evidence>
<dbReference type="Proteomes" id="UP000237105">
    <property type="component" value="Unassembled WGS sequence"/>
</dbReference>
<name>A0A2P5APZ1_PARAD</name>
<feature type="non-terminal residue" evidence="2">
    <location>
        <position position="1"/>
    </location>
</feature>
<reference evidence="3" key="1">
    <citation type="submission" date="2016-06" db="EMBL/GenBank/DDBJ databases">
        <title>Parallel loss of symbiosis genes in relatives of nitrogen-fixing non-legume Parasponia.</title>
        <authorList>
            <person name="Van Velzen R."/>
            <person name="Holmer R."/>
            <person name="Bu F."/>
            <person name="Rutten L."/>
            <person name="Van Zeijl A."/>
            <person name="Liu W."/>
            <person name="Santuari L."/>
            <person name="Cao Q."/>
            <person name="Sharma T."/>
            <person name="Shen D."/>
            <person name="Roswanjaya Y."/>
            <person name="Wardhani T."/>
            <person name="Kalhor M.S."/>
            <person name="Jansen J."/>
            <person name="Van den Hoogen J."/>
            <person name="Gungor B."/>
            <person name="Hartog M."/>
            <person name="Hontelez J."/>
            <person name="Verver J."/>
            <person name="Yang W.-C."/>
            <person name="Schijlen E."/>
            <person name="Repin R."/>
            <person name="Schilthuizen M."/>
            <person name="Schranz E."/>
            <person name="Heidstra R."/>
            <person name="Miyata K."/>
            <person name="Fedorova E."/>
            <person name="Kohlen W."/>
            <person name="Bisseling T."/>
            <person name="Smit S."/>
            <person name="Geurts R."/>
        </authorList>
    </citation>
    <scope>NUCLEOTIDE SEQUENCE [LARGE SCALE GENOMIC DNA]</scope>
    <source>
        <strain evidence="3">cv. WU1-14</strain>
    </source>
</reference>
<comment type="caution">
    <text evidence="2">The sequence shown here is derived from an EMBL/GenBank/DDBJ whole genome shotgun (WGS) entry which is preliminary data.</text>
</comment>
<organism evidence="2 3">
    <name type="scientific">Parasponia andersonii</name>
    <name type="common">Sponia andersonii</name>
    <dbReference type="NCBI Taxonomy" id="3476"/>
    <lineage>
        <taxon>Eukaryota</taxon>
        <taxon>Viridiplantae</taxon>
        <taxon>Streptophyta</taxon>
        <taxon>Embryophyta</taxon>
        <taxon>Tracheophyta</taxon>
        <taxon>Spermatophyta</taxon>
        <taxon>Magnoliopsida</taxon>
        <taxon>eudicotyledons</taxon>
        <taxon>Gunneridae</taxon>
        <taxon>Pentapetalae</taxon>
        <taxon>rosids</taxon>
        <taxon>fabids</taxon>
        <taxon>Rosales</taxon>
        <taxon>Cannabaceae</taxon>
        <taxon>Parasponia</taxon>
    </lineage>
</organism>
<accession>A0A2P5APZ1</accession>
<feature type="signal peptide" evidence="1">
    <location>
        <begin position="1"/>
        <end position="27"/>
    </location>
</feature>
<sequence length="84" mass="9463">AKEAWTFLAARQRILLWLSLATITVESLSVASTQTQFLSTCTRVCKSDPLLTGLKSGQVMGRWNSRTALLIDRSKTTRWDLHPE</sequence>
<dbReference type="EMBL" id="JXTB01000491">
    <property type="protein sequence ID" value="PON38599.1"/>
    <property type="molecule type" value="Genomic_DNA"/>
</dbReference>
<proteinExistence type="predicted"/>